<dbReference type="PANTHER" id="PTHR21342">
    <property type="entry name" value="PHOSPHOPANTETHEINE ADENYLYLTRANSFERASE"/>
    <property type="match status" value="1"/>
</dbReference>
<dbReference type="Pfam" id="PF01467">
    <property type="entry name" value="CTP_transf_like"/>
    <property type="match status" value="1"/>
</dbReference>
<comment type="catalytic activity">
    <reaction evidence="4">
        <text>beta-nicotinamide D-ribonucleotide + ATP + H(+) = diphosphate + NAD(+)</text>
        <dbReference type="Rhea" id="RHEA:21360"/>
        <dbReference type="ChEBI" id="CHEBI:14649"/>
        <dbReference type="ChEBI" id="CHEBI:15378"/>
        <dbReference type="ChEBI" id="CHEBI:30616"/>
        <dbReference type="ChEBI" id="CHEBI:33019"/>
        <dbReference type="ChEBI" id="CHEBI:57540"/>
        <dbReference type="EC" id="2.7.7.1"/>
    </reaction>
</comment>
<keyword evidence="4" id="KW-0547">Nucleotide-binding</keyword>
<comment type="subcellular location">
    <subcellularLocation>
        <location evidence="4">Cytoplasm</location>
    </subcellularLocation>
</comment>
<evidence type="ECO:0000256" key="3">
    <source>
        <dbReference type="ARBA" id="ARBA00022695"/>
    </source>
</evidence>
<dbReference type="eggNOG" id="arCOG00972">
    <property type="taxonomic scope" value="Archaea"/>
</dbReference>
<dbReference type="InterPro" id="IPR014729">
    <property type="entry name" value="Rossmann-like_a/b/a_fold"/>
</dbReference>
<dbReference type="InterPro" id="IPR006418">
    <property type="entry name" value="NMN_Atrans_arc"/>
</dbReference>
<dbReference type="Gene3D" id="3.40.50.620">
    <property type="entry name" value="HUPs"/>
    <property type="match status" value="1"/>
</dbReference>
<dbReference type="EC" id="2.7.7.1" evidence="4 5"/>
<sequence length="194" mass="22513">MSNKRGDLILPKLVNVMIRGLFIGRFQPPHWGHVWAVKDILNEVNELIIVIGSAQFNYIIKDPFTVGERIWMLREALREGGVDLSRIIIVPIPNIENNAAWFGYLRSYVPPFQVAYTGNPFVAMLLKEVGIEVRQQPLYDRQKYNSTRIRELMLRDDPEWEKLVPKSVAEIIRKINGIERLKIIATGEAEPHRW</sequence>
<dbReference type="GO" id="GO:0005524">
    <property type="term" value="F:ATP binding"/>
    <property type="evidence" value="ECO:0007669"/>
    <property type="project" value="UniProtKB-KW"/>
</dbReference>
<dbReference type="HAMAP" id="MF_00243">
    <property type="entry name" value="NMN_adenylyltr"/>
    <property type="match status" value="1"/>
</dbReference>
<dbReference type="SUPFAM" id="SSF52374">
    <property type="entry name" value="Nucleotidylyl transferase"/>
    <property type="match status" value="1"/>
</dbReference>
<dbReference type="EMBL" id="CP002100">
    <property type="protein sequence ID" value="ADN51216.1"/>
    <property type="molecule type" value="Genomic_DNA"/>
</dbReference>
<dbReference type="STRING" id="572478.Vdis_1844"/>
<dbReference type="NCBIfam" id="TIGR00125">
    <property type="entry name" value="cyt_tran_rel"/>
    <property type="match status" value="1"/>
</dbReference>
<keyword evidence="3 4" id="KW-0548">Nucleotidyltransferase</keyword>
<dbReference type="UniPathway" id="UPA00253">
    <property type="reaction ID" value="UER00600"/>
</dbReference>
<keyword evidence="4" id="KW-0520">NAD</keyword>
<reference evidence="8" key="2">
    <citation type="journal article" date="2010" name="Stand. Genomic Sci.">
        <title>Complete genome sequence of Vulcanisaeta distributa type strain (IC-017T).</title>
        <authorList>
            <person name="Mavromatis K."/>
            <person name="Sikorski J."/>
            <person name="Pabst E."/>
            <person name="Teshima H."/>
            <person name="Lapidus A."/>
            <person name="Lucas S."/>
            <person name="Nolan M."/>
            <person name="Glavina Del Rio T."/>
            <person name="Cheng J."/>
            <person name="Bruce D."/>
            <person name="Goodwin L."/>
            <person name="Pitluck S."/>
            <person name="Liolios K."/>
            <person name="Ivanova N."/>
            <person name="Mikhailova N."/>
            <person name="Pati A."/>
            <person name="Chen A."/>
            <person name="Palaniappan K."/>
            <person name="Land M."/>
            <person name="Hauser L."/>
            <person name="Chang Y."/>
            <person name="Jeffries C."/>
            <person name="Rohde M."/>
            <person name="Spring S."/>
            <person name="Goker M."/>
            <person name="Wirth R."/>
            <person name="Woyke T."/>
            <person name="Bristow J."/>
            <person name="Eisen J."/>
            <person name="Markowitz V."/>
            <person name="Hugenholtz P."/>
            <person name="Klenk H."/>
            <person name="Kyrpides N."/>
        </authorList>
    </citation>
    <scope>NUCLEOTIDE SEQUENCE [LARGE SCALE GENOMIC DNA]</scope>
    <source>
        <strain evidence="8">DSM 14429 / JCM 11212 / NBRC 100878 / IC-017</strain>
    </source>
</reference>
<dbReference type="GO" id="GO:0009435">
    <property type="term" value="P:NAD+ biosynthetic process"/>
    <property type="evidence" value="ECO:0007669"/>
    <property type="project" value="UniProtKB-UniRule"/>
</dbReference>
<name>E1QV25_VULDI</name>
<comment type="similarity">
    <text evidence="1 4">Belongs to the archaeal NMN adenylyltransferase family.</text>
</comment>
<evidence type="ECO:0000256" key="1">
    <source>
        <dbReference type="ARBA" id="ARBA00010124"/>
    </source>
</evidence>
<dbReference type="CDD" id="cd02166">
    <property type="entry name" value="NMNAT_Archaea"/>
    <property type="match status" value="1"/>
</dbReference>
<dbReference type="KEGG" id="vdi:Vdis_1844"/>
<evidence type="ECO:0000313" key="8">
    <source>
        <dbReference type="Proteomes" id="UP000006681"/>
    </source>
</evidence>
<reference evidence="7 8" key="1">
    <citation type="journal article" date="2010" name="Stand. Genomic Sci.">
        <title>Complete genome sequence of Vulcanisaeta distributa type strain (IC-017).</title>
        <authorList>
            <person name="Mavromatis K."/>
            <person name="Sikorski J."/>
            <person name="Pabst E."/>
            <person name="Teshima H."/>
            <person name="Lapidus A."/>
            <person name="Lucas S."/>
            <person name="Nolan M."/>
            <person name="Glavina Del Rio T."/>
            <person name="Cheng J.F."/>
            <person name="Bruce D."/>
            <person name="Goodwin L."/>
            <person name="Pitluck S."/>
            <person name="Liolios K."/>
            <person name="Ivanova N."/>
            <person name="Mikhailova N."/>
            <person name="Pati A."/>
            <person name="Chen A."/>
            <person name="Palaniappan K."/>
            <person name="Land M."/>
            <person name="Hauser L."/>
            <person name="Chang Y.J."/>
            <person name="Jeffries C.D."/>
            <person name="Rohde M."/>
            <person name="Spring S."/>
            <person name="Goker M."/>
            <person name="Wirth R."/>
            <person name="Woyke T."/>
            <person name="Bristow J."/>
            <person name="Eisen J.A."/>
            <person name="Markowitz V."/>
            <person name="Hugenholtz P."/>
            <person name="Klenk H.P."/>
            <person name="Kyrpides N.C."/>
        </authorList>
    </citation>
    <scope>NUCLEOTIDE SEQUENCE [LARGE SCALE GENOMIC DNA]</scope>
    <source>
        <strain evidence="8">DSM 14429 / JCM 11212 / NBRC 100878 / IC-017</strain>
    </source>
</reference>
<evidence type="ECO:0000256" key="2">
    <source>
        <dbReference type="ARBA" id="ARBA00022679"/>
    </source>
</evidence>
<dbReference type="NCBIfam" id="TIGR01527">
    <property type="entry name" value="arch_NMN_Atrans"/>
    <property type="match status" value="1"/>
</dbReference>
<dbReference type="NCBIfam" id="NF002243">
    <property type="entry name" value="PRK01153.1"/>
    <property type="match status" value="1"/>
</dbReference>
<accession>E1QV25</accession>
<organism evidence="7 8">
    <name type="scientific">Vulcanisaeta distributa (strain DSM 14429 / JCM 11212 / NBRC 100878 / IC-017)</name>
    <dbReference type="NCBI Taxonomy" id="572478"/>
    <lineage>
        <taxon>Archaea</taxon>
        <taxon>Thermoproteota</taxon>
        <taxon>Thermoprotei</taxon>
        <taxon>Thermoproteales</taxon>
        <taxon>Thermoproteaceae</taxon>
        <taxon>Vulcanisaeta</taxon>
    </lineage>
</organism>
<keyword evidence="8" id="KW-1185">Reference proteome</keyword>
<dbReference type="AlphaFoldDB" id="E1QV25"/>
<evidence type="ECO:0000259" key="6">
    <source>
        <dbReference type="Pfam" id="PF01467"/>
    </source>
</evidence>
<gene>
    <name evidence="7" type="ordered locus">Vdis_1844</name>
</gene>
<dbReference type="InterPro" id="IPR004821">
    <property type="entry name" value="Cyt_trans-like"/>
</dbReference>
<comment type="pathway">
    <text evidence="4">Cofactor biosynthesis; NAD(+) biosynthesis; NAD(+) from nicotinamide D-ribonucleotide: step 1/1.</text>
</comment>
<dbReference type="PANTHER" id="PTHR21342:SF0">
    <property type="entry name" value="BIFUNCTIONAL NMN ADENYLYLTRANSFERASE_NUDIX HYDROLASE"/>
    <property type="match status" value="1"/>
</dbReference>
<dbReference type="HOGENOM" id="CLU_108783_0_0_2"/>
<dbReference type="GO" id="GO:0000309">
    <property type="term" value="F:nicotinamide-nucleotide adenylyltransferase activity"/>
    <property type="evidence" value="ECO:0007669"/>
    <property type="project" value="UniProtKB-UniRule"/>
</dbReference>
<dbReference type="GO" id="GO:0005737">
    <property type="term" value="C:cytoplasm"/>
    <property type="evidence" value="ECO:0007669"/>
    <property type="project" value="UniProtKB-SubCell"/>
</dbReference>
<evidence type="ECO:0000313" key="7">
    <source>
        <dbReference type="EMBL" id="ADN51216.1"/>
    </source>
</evidence>
<evidence type="ECO:0000256" key="4">
    <source>
        <dbReference type="HAMAP-Rule" id="MF_00243"/>
    </source>
</evidence>
<proteinExistence type="inferred from homology"/>
<protein>
    <recommendedName>
        <fullName evidence="4 5">Nicotinamide-nucleotide adenylyltransferase</fullName>
        <ecNumber evidence="4 5">2.7.7.1</ecNumber>
    </recommendedName>
    <alternativeName>
        <fullName evidence="4">NAD(+) diphosphorylase</fullName>
    </alternativeName>
    <alternativeName>
        <fullName evidence="4">NAD(+) pyrophosphorylase</fullName>
    </alternativeName>
    <alternativeName>
        <fullName evidence="4">NMN adenylyltransferase</fullName>
    </alternativeName>
</protein>
<keyword evidence="4" id="KW-0963">Cytoplasm</keyword>
<dbReference type="Proteomes" id="UP000006681">
    <property type="component" value="Chromosome"/>
</dbReference>
<keyword evidence="2 4" id="KW-0808">Transferase</keyword>
<evidence type="ECO:0000256" key="5">
    <source>
        <dbReference type="NCBIfam" id="TIGR01527"/>
    </source>
</evidence>
<keyword evidence="4" id="KW-0067">ATP-binding</keyword>
<keyword evidence="4" id="KW-0662">Pyridine nucleotide biosynthesis</keyword>
<feature type="domain" description="Cytidyltransferase-like" evidence="6">
    <location>
        <begin position="21"/>
        <end position="151"/>
    </location>
</feature>